<evidence type="ECO:0000256" key="4">
    <source>
        <dbReference type="PROSITE-ProRule" id="PRU00335"/>
    </source>
</evidence>
<dbReference type="PANTHER" id="PTHR30055">
    <property type="entry name" value="HTH-TYPE TRANSCRIPTIONAL REGULATOR RUTR"/>
    <property type="match status" value="1"/>
</dbReference>
<dbReference type="SUPFAM" id="SSF46689">
    <property type="entry name" value="Homeodomain-like"/>
    <property type="match status" value="1"/>
</dbReference>
<dbReference type="RefSeq" id="WP_273952087.1">
    <property type="nucleotide sequence ID" value="NZ_JAQSIP010000006.1"/>
</dbReference>
<dbReference type="PANTHER" id="PTHR30055:SF234">
    <property type="entry name" value="HTH-TYPE TRANSCRIPTIONAL REGULATOR BETI"/>
    <property type="match status" value="1"/>
</dbReference>
<dbReference type="Proteomes" id="UP001528673">
    <property type="component" value="Unassembled WGS sequence"/>
</dbReference>
<evidence type="ECO:0000313" key="7">
    <source>
        <dbReference type="Proteomes" id="UP001528673"/>
    </source>
</evidence>
<dbReference type="Gene3D" id="1.10.357.10">
    <property type="entry name" value="Tetracycline Repressor, domain 2"/>
    <property type="match status" value="1"/>
</dbReference>
<keyword evidence="2 4" id="KW-0238">DNA-binding</keyword>
<sequence>MHKVDQDARRAEIEAAAFTLLKELGYRKTSMLMIAKRAQASNQTLYAWYSNKQELFRGIIQSFGHAVREQLQTALNEHQDPLKTLEALGPTLLRFTTDEHAITMNRAAVIDAADTGVLAKAIEEVARDGIFPLICALMQRLVHAGVFAADVLPEEAAQTYVALLFGESQLRQALGNQPPLDEADRAKQSARAYRLTCQLYRAPASRPD</sequence>
<feature type="DNA-binding region" description="H-T-H motif" evidence="4">
    <location>
        <begin position="30"/>
        <end position="49"/>
    </location>
</feature>
<dbReference type="PROSITE" id="PS50977">
    <property type="entry name" value="HTH_TETR_2"/>
    <property type="match status" value="1"/>
</dbReference>
<dbReference type="InterPro" id="IPR001647">
    <property type="entry name" value="HTH_TetR"/>
</dbReference>
<gene>
    <name evidence="6" type="ORF">PSQ40_13605</name>
</gene>
<evidence type="ECO:0000256" key="2">
    <source>
        <dbReference type="ARBA" id="ARBA00023125"/>
    </source>
</evidence>
<evidence type="ECO:0000256" key="3">
    <source>
        <dbReference type="ARBA" id="ARBA00023163"/>
    </source>
</evidence>
<comment type="caution">
    <text evidence="6">The sequence shown here is derived from an EMBL/GenBank/DDBJ whole genome shotgun (WGS) entry which is preliminary data.</text>
</comment>
<dbReference type="EMBL" id="JAQSIP010000006">
    <property type="protein sequence ID" value="MDD0839616.1"/>
    <property type="molecule type" value="Genomic_DNA"/>
</dbReference>
<organism evidence="6 7">
    <name type="scientific">Curvibacter cyanobacteriorum</name>
    <dbReference type="NCBI Taxonomy" id="3026422"/>
    <lineage>
        <taxon>Bacteria</taxon>
        <taxon>Pseudomonadati</taxon>
        <taxon>Pseudomonadota</taxon>
        <taxon>Betaproteobacteria</taxon>
        <taxon>Burkholderiales</taxon>
        <taxon>Comamonadaceae</taxon>
        <taxon>Curvibacter</taxon>
    </lineage>
</organism>
<protein>
    <submittedName>
        <fullName evidence="6">TetR/AcrR family transcriptional regulator</fullName>
    </submittedName>
</protein>
<dbReference type="InterPro" id="IPR050109">
    <property type="entry name" value="HTH-type_TetR-like_transc_reg"/>
</dbReference>
<accession>A0ABT5N266</accession>
<dbReference type="Pfam" id="PF14246">
    <property type="entry name" value="TetR_C_7"/>
    <property type="match status" value="1"/>
</dbReference>
<evidence type="ECO:0000313" key="6">
    <source>
        <dbReference type="EMBL" id="MDD0839616.1"/>
    </source>
</evidence>
<dbReference type="InterPro" id="IPR009057">
    <property type="entry name" value="Homeodomain-like_sf"/>
</dbReference>
<evidence type="ECO:0000259" key="5">
    <source>
        <dbReference type="PROSITE" id="PS50977"/>
    </source>
</evidence>
<keyword evidence="1" id="KW-0805">Transcription regulation</keyword>
<keyword evidence="7" id="KW-1185">Reference proteome</keyword>
<proteinExistence type="predicted"/>
<dbReference type="Pfam" id="PF00440">
    <property type="entry name" value="TetR_N"/>
    <property type="match status" value="1"/>
</dbReference>
<feature type="domain" description="HTH tetR-type" evidence="5">
    <location>
        <begin position="7"/>
        <end position="67"/>
    </location>
</feature>
<name>A0ABT5N266_9BURK</name>
<evidence type="ECO:0000256" key="1">
    <source>
        <dbReference type="ARBA" id="ARBA00023015"/>
    </source>
</evidence>
<dbReference type="InterPro" id="IPR039536">
    <property type="entry name" value="TetR_C_Proteobacteria"/>
</dbReference>
<reference evidence="6 7" key="1">
    <citation type="submission" date="2023-02" db="EMBL/GenBank/DDBJ databases">
        <title>Bacterial whole genomic sequence of Curvibacter sp. HBC61.</title>
        <authorList>
            <person name="Le V."/>
            <person name="Ko S.-R."/>
            <person name="Ahn C.-Y."/>
            <person name="Oh H.-M."/>
        </authorList>
    </citation>
    <scope>NUCLEOTIDE SEQUENCE [LARGE SCALE GENOMIC DNA]</scope>
    <source>
        <strain evidence="6 7">HBC61</strain>
    </source>
</reference>
<keyword evidence="3" id="KW-0804">Transcription</keyword>